<dbReference type="AlphaFoldDB" id="A0A1E5RPC7"/>
<dbReference type="OrthoDB" id="10261212at2759"/>
<dbReference type="GO" id="GO:1990380">
    <property type="term" value="F:K48-linked deubiquitinase activity"/>
    <property type="evidence" value="ECO:0007669"/>
    <property type="project" value="InterPro"/>
</dbReference>
<dbReference type="InterPro" id="IPR033979">
    <property type="entry name" value="MINDY_domain"/>
</dbReference>
<dbReference type="GO" id="GO:0005829">
    <property type="term" value="C:cytosol"/>
    <property type="evidence" value="ECO:0007669"/>
    <property type="project" value="TreeGrafter"/>
</dbReference>
<feature type="region of interest" description="Disordered" evidence="1">
    <location>
        <begin position="300"/>
        <end position="349"/>
    </location>
</feature>
<feature type="compositionally biased region" description="Basic residues" evidence="1">
    <location>
        <begin position="322"/>
        <end position="349"/>
    </location>
</feature>
<feature type="compositionally biased region" description="Polar residues" evidence="1">
    <location>
        <begin position="300"/>
        <end position="311"/>
    </location>
</feature>
<evidence type="ECO:0000313" key="4">
    <source>
        <dbReference type="Proteomes" id="UP000095358"/>
    </source>
</evidence>
<sequence>MIYELKQILLPFENVYQNVIVDSSEGSKGLPTLVNTLILSPNHRTFAEDLIKVLNDSVEVDSDLIISHLINIAQLFNPQQNVNAAFLRQTLNDFISQKSNLDPIFNGTFKTISDVNTSSVSGIELSIFQLYQLNVMHMWVTDDENISTKSLKDTQLIIMNGFGLNREARKDPSVLDIGNNRQLVEEFNQVKSFLASTANQATDLGLNLAKENLRFEDVVVFYRNENFQTLLKARDDTLYILAPILESDLNWRSMKSVNGTGDEFLSTITNESNVAALNELSDEEFARQLQMQEDERYAQQISGNRNRSPCDSNKPADSSKQYIKKKQKQVKKNMKESKLKKKKKACIVM</sequence>
<dbReference type="GO" id="GO:0071944">
    <property type="term" value="C:cell periphery"/>
    <property type="evidence" value="ECO:0007669"/>
    <property type="project" value="TreeGrafter"/>
</dbReference>
<evidence type="ECO:0000313" key="3">
    <source>
        <dbReference type="EMBL" id="OEJ88737.1"/>
    </source>
</evidence>
<proteinExistence type="predicted"/>
<dbReference type="STRING" id="29833.A0A1E5RPC7"/>
<dbReference type="PANTHER" id="PTHR18063:SF6">
    <property type="entry name" value="UBIQUITIN CARBOXYL-TERMINAL HYDROLASE"/>
    <property type="match status" value="1"/>
</dbReference>
<dbReference type="InterPro" id="IPR007518">
    <property type="entry name" value="MINDY"/>
</dbReference>
<feature type="unsure residue" description="E or Q" evidence="3">
    <location>
        <position position="48"/>
    </location>
</feature>
<evidence type="ECO:0000259" key="2">
    <source>
        <dbReference type="Pfam" id="PF04424"/>
    </source>
</evidence>
<comment type="caution">
    <text evidence="3">The sequence shown here is derived from an EMBL/GenBank/DDBJ whole genome shotgun (WGS) entry which is preliminary data.</text>
</comment>
<feature type="domain" description="MINDY deubiquitinase" evidence="2">
    <location>
        <begin position="3"/>
        <end position="266"/>
    </location>
</feature>
<protein>
    <recommendedName>
        <fullName evidence="2">MINDY deubiquitinase domain-containing protein</fullName>
    </recommendedName>
</protein>
<dbReference type="EMBL" id="LPNN01000004">
    <property type="protein sequence ID" value="OEJ88737.1"/>
    <property type="molecule type" value="Genomic_DNA"/>
</dbReference>
<evidence type="ECO:0000256" key="1">
    <source>
        <dbReference type="SAM" id="MobiDB-lite"/>
    </source>
</evidence>
<dbReference type="Proteomes" id="UP000095358">
    <property type="component" value="Unassembled WGS sequence"/>
</dbReference>
<dbReference type="PANTHER" id="PTHR18063">
    <property type="entry name" value="NF-E2 INDUCIBLE PROTEIN"/>
    <property type="match status" value="1"/>
</dbReference>
<dbReference type="GO" id="GO:0004843">
    <property type="term" value="F:cysteine-type deubiquitinase activity"/>
    <property type="evidence" value="ECO:0007669"/>
    <property type="project" value="InterPro"/>
</dbReference>
<gene>
    <name evidence="3" type="ORF">AWRI3580_g2081</name>
</gene>
<name>A0A1E5RPC7_HANUV</name>
<dbReference type="GO" id="GO:0016807">
    <property type="term" value="F:cysteine-type carboxypeptidase activity"/>
    <property type="evidence" value="ECO:0007669"/>
    <property type="project" value="TreeGrafter"/>
</dbReference>
<organism evidence="3 4">
    <name type="scientific">Hanseniaspora uvarum</name>
    <name type="common">Yeast</name>
    <name type="synonym">Kloeckera apiculata</name>
    <dbReference type="NCBI Taxonomy" id="29833"/>
    <lineage>
        <taxon>Eukaryota</taxon>
        <taxon>Fungi</taxon>
        <taxon>Dikarya</taxon>
        <taxon>Ascomycota</taxon>
        <taxon>Saccharomycotina</taxon>
        <taxon>Saccharomycetes</taxon>
        <taxon>Saccharomycodales</taxon>
        <taxon>Saccharomycodaceae</taxon>
        <taxon>Hanseniaspora</taxon>
    </lineage>
</organism>
<dbReference type="GO" id="GO:0071108">
    <property type="term" value="P:protein K48-linked deubiquitination"/>
    <property type="evidence" value="ECO:0007669"/>
    <property type="project" value="TreeGrafter"/>
</dbReference>
<keyword evidence="4" id="KW-1185">Reference proteome</keyword>
<accession>A0A1E5RPC7</accession>
<dbReference type="Pfam" id="PF04424">
    <property type="entry name" value="MINDY_DUB"/>
    <property type="match status" value="1"/>
</dbReference>
<reference evidence="4" key="1">
    <citation type="journal article" date="2016" name="Genome Announc.">
        <title>Genome sequences of three species of Hanseniaspora isolated from spontaneous wine fermentations.</title>
        <authorList>
            <person name="Sternes P.R."/>
            <person name="Lee D."/>
            <person name="Kutyna D.R."/>
            <person name="Borneman A.R."/>
        </authorList>
    </citation>
    <scope>NUCLEOTIDE SEQUENCE [LARGE SCALE GENOMIC DNA]</scope>
    <source>
        <strain evidence="4">AWRI3580</strain>
    </source>
</reference>
<dbReference type="VEuPathDB" id="FungiDB:AWRI3580_g2081"/>